<organism evidence="2 3">
    <name type="scientific">Staurois parvus</name>
    <dbReference type="NCBI Taxonomy" id="386267"/>
    <lineage>
        <taxon>Eukaryota</taxon>
        <taxon>Metazoa</taxon>
        <taxon>Chordata</taxon>
        <taxon>Craniata</taxon>
        <taxon>Vertebrata</taxon>
        <taxon>Euteleostomi</taxon>
        <taxon>Amphibia</taxon>
        <taxon>Batrachia</taxon>
        <taxon>Anura</taxon>
        <taxon>Neobatrachia</taxon>
        <taxon>Ranoidea</taxon>
        <taxon>Ranidae</taxon>
        <taxon>Staurois</taxon>
    </lineage>
</organism>
<reference evidence="2" key="1">
    <citation type="submission" date="2023-05" db="EMBL/GenBank/DDBJ databases">
        <authorList>
            <person name="Stuckert A."/>
        </authorList>
    </citation>
    <scope>NUCLEOTIDE SEQUENCE</scope>
</reference>
<keyword evidence="1" id="KW-0812">Transmembrane</keyword>
<dbReference type="Proteomes" id="UP001162483">
    <property type="component" value="Unassembled WGS sequence"/>
</dbReference>
<proteinExistence type="predicted"/>
<protein>
    <submittedName>
        <fullName evidence="2">Uncharacterized protein</fullName>
    </submittedName>
</protein>
<evidence type="ECO:0000313" key="2">
    <source>
        <dbReference type="EMBL" id="CAI9616532.1"/>
    </source>
</evidence>
<evidence type="ECO:0000313" key="3">
    <source>
        <dbReference type="Proteomes" id="UP001162483"/>
    </source>
</evidence>
<dbReference type="EMBL" id="CATNWA010020083">
    <property type="protein sequence ID" value="CAI9616532.1"/>
    <property type="molecule type" value="Genomic_DNA"/>
</dbReference>
<feature type="non-terminal residue" evidence="2">
    <location>
        <position position="85"/>
    </location>
</feature>
<gene>
    <name evidence="2" type="ORF">SPARVUS_LOCUS15405245</name>
</gene>
<keyword evidence="1" id="KW-1133">Transmembrane helix</keyword>
<name>A0ABN9H6D9_9NEOB</name>
<keyword evidence="3" id="KW-1185">Reference proteome</keyword>
<evidence type="ECO:0000256" key="1">
    <source>
        <dbReference type="SAM" id="Phobius"/>
    </source>
</evidence>
<feature type="transmembrane region" description="Helical" evidence="1">
    <location>
        <begin position="58"/>
        <end position="76"/>
    </location>
</feature>
<accession>A0ABN9H6D9</accession>
<comment type="caution">
    <text evidence="2">The sequence shown here is derived from an EMBL/GenBank/DDBJ whole genome shotgun (WGS) entry which is preliminary data.</text>
</comment>
<keyword evidence="1" id="KW-0472">Membrane</keyword>
<sequence length="85" mass="9829">MQMLMENVQLASALGEGLESRMRTAALCEMENCLVWLRETLVKYGIEHMKERTFPPHYIPYLLAIINACSALRYLFGLIPQMCDF</sequence>